<gene>
    <name evidence="9" type="ORF">C1SCF055_LOCUS23791</name>
</gene>
<dbReference type="EMBL" id="CAMXCT010002334">
    <property type="protein sequence ID" value="CAI3997405.1"/>
    <property type="molecule type" value="Genomic_DNA"/>
</dbReference>
<dbReference type="GO" id="GO:0004089">
    <property type="term" value="F:carbonate dehydratase activity"/>
    <property type="evidence" value="ECO:0007669"/>
    <property type="project" value="UniProtKB-EC"/>
</dbReference>
<keyword evidence="5" id="KW-0456">Lyase</keyword>
<sequence length="872" mass="93149">MAADGNGENQESGMKRVQTMPDIQKSTLSTSVPDRSASSFPSESLRGCPERIGSSNGTSVSSASLSAKFHRKALPPHQAMLLLKAGNERFIRGRPMAASMNHQARHQLEMFQAPHTAVVGCADCPVPLETIFDAMPGDIFALRNAGNTCTHAEGSMMGSVEFCCSTLGSRLIVVLGHTECRAIVGAARTYLDASSTRHTEGILLELMKSVEKADAELGDGCGSPCSSCSPCSPCSPSRRAKLVQAAVKVNVYCTINYLLQSSSPIQSKVKKGQLEVLGALFDNKTGRVEFMGKSPHEEMILSSSLPSSIAPLLRQAGPRDQRLPAPRKPSPAWALQKLTEGNARFALGTTLDFRSAKPEATYAAVVSCSDCPVSAEAIFDAMPGSLFVLPNAGNTYSQAESSLLGSLEFCTSKLNVPLILILGHRECDAICSCTRMTMDRERQDSFGQDMIMQDLQAVIHRARAEMGPSADINTVADHAIKVNIFQTMEHLLRNSQRLRELVRNSELELQGGIFDKASGCVEFLGHALRLDEVLRLDDDGAASQRSAAAAVSLTSAEAALKLLQEGNSRWISGTAVASRIPKAMAGAETAPFCAVIGCADLRTPVEQIFDSMPGEIFVLRNAGNTITHAKGGSPATFEFRAAMCIERGKQNGGAEEVSNHILVEREEKLKAMGASYGFYEVNATDKSSVLSAFSRAAKELGKVDVLVYNCGGGGFGIPILDIDPETFKSSFDASCVGALLCSQAVLPGMLASEGSGDFKVKKKGTLIFSSATSAFRGGNGTAQFACGKHALRALSQSIAKEFGKQGIHSVHVRLDAVLDTPGSQKKMPEMYAAHKMGCTDDIAETYFALAQQSPLGWSNEIDIRPFQEGWSC</sequence>
<dbReference type="PANTHER" id="PTHR11002">
    <property type="entry name" value="CARBONIC ANHYDRASE"/>
    <property type="match status" value="1"/>
</dbReference>
<evidence type="ECO:0000256" key="8">
    <source>
        <dbReference type="SAM" id="MobiDB-lite"/>
    </source>
</evidence>
<dbReference type="PANTHER" id="PTHR11002:SF76">
    <property type="entry name" value="CARBONIC ANHYDRASE"/>
    <property type="match status" value="1"/>
</dbReference>
<dbReference type="SUPFAM" id="SSF51735">
    <property type="entry name" value="NAD(P)-binding Rossmann-fold domains"/>
    <property type="match status" value="1"/>
</dbReference>
<evidence type="ECO:0000313" key="11">
    <source>
        <dbReference type="Proteomes" id="UP001152797"/>
    </source>
</evidence>
<evidence type="ECO:0000256" key="1">
    <source>
        <dbReference type="ARBA" id="ARBA00006217"/>
    </source>
</evidence>
<organism evidence="9">
    <name type="scientific">Cladocopium goreaui</name>
    <dbReference type="NCBI Taxonomy" id="2562237"/>
    <lineage>
        <taxon>Eukaryota</taxon>
        <taxon>Sar</taxon>
        <taxon>Alveolata</taxon>
        <taxon>Dinophyceae</taxon>
        <taxon>Suessiales</taxon>
        <taxon>Symbiodiniaceae</taxon>
        <taxon>Cladocopium</taxon>
    </lineage>
</organism>
<dbReference type="AlphaFoldDB" id="A0A9P1CTW9"/>
<dbReference type="GO" id="GO:0008270">
    <property type="term" value="F:zinc ion binding"/>
    <property type="evidence" value="ECO:0007669"/>
    <property type="project" value="InterPro"/>
</dbReference>
<comment type="catalytic activity">
    <reaction evidence="6">
        <text>hydrogencarbonate + H(+) = CO2 + H2O</text>
        <dbReference type="Rhea" id="RHEA:10748"/>
        <dbReference type="ChEBI" id="CHEBI:15377"/>
        <dbReference type="ChEBI" id="CHEBI:15378"/>
        <dbReference type="ChEBI" id="CHEBI:16526"/>
        <dbReference type="ChEBI" id="CHEBI:17544"/>
        <dbReference type="EC" id="4.2.1.1"/>
    </reaction>
</comment>
<accession>A0A9P1CTW9</accession>
<evidence type="ECO:0000256" key="4">
    <source>
        <dbReference type="ARBA" id="ARBA00022833"/>
    </source>
</evidence>
<reference evidence="9" key="1">
    <citation type="submission" date="2022-10" db="EMBL/GenBank/DDBJ databases">
        <authorList>
            <person name="Chen Y."/>
            <person name="Dougan E. K."/>
            <person name="Chan C."/>
            <person name="Rhodes N."/>
            <person name="Thang M."/>
        </authorList>
    </citation>
    <scope>NUCLEOTIDE SEQUENCE</scope>
</reference>
<evidence type="ECO:0000256" key="7">
    <source>
        <dbReference type="PIRSR" id="PIRSR601765-1"/>
    </source>
</evidence>
<keyword evidence="3 7" id="KW-0479">Metal-binding</keyword>
<dbReference type="Gene3D" id="3.40.50.720">
    <property type="entry name" value="NAD(P)-binding Rossmann-like Domain"/>
    <property type="match status" value="1"/>
</dbReference>
<dbReference type="Pfam" id="PF00106">
    <property type="entry name" value="adh_short"/>
    <property type="match status" value="1"/>
</dbReference>
<evidence type="ECO:0000256" key="3">
    <source>
        <dbReference type="ARBA" id="ARBA00022723"/>
    </source>
</evidence>
<protein>
    <recommendedName>
        <fullName evidence="2">carbonic anhydrase</fullName>
        <ecNumber evidence="2">4.2.1.1</ecNumber>
    </recommendedName>
</protein>
<keyword evidence="4 7" id="KW-0862">Zinc</keyword>
<name>A0A9P1CTW9_9DINO</name>
<comment type="similarity">
    <text evidence="1">Belongs to the beta-class carbonic anhydrase family.</text>
</comment>
<dbReference type="EMBL" id="CAMXCT020002334">
    <property type="protein sequence ID" value="CAL1150780.1"/>
    <property type="molecule type" value="Genomic_DNA"/>
</dbReference>
<feature type="compositionally biased region" description="Polar residues" evidence="8">
    <location>
        <begin position="24"/>
        <end position="42"/>
    </location>
</feature>
<dbReference type="OrthoDB" id="423587at2759"/>
<dbReference type="PRINTS" id="PR00081">
    <property type="entry name" value="GDHRDH"/>
</dbReference>
<evidence type="ECO:0000256" key="5">
    <source>
        <dbReference type="ARBA" id="ARBA00023239"/>
    </source>
</evidence>
<dbReference type="Pfam" id="PF00484">
    <property type="entry name" value="Pro_CA"/>
    <property type="match status" value="3"/>
</dbReference>
<evidence type="ECO:0000256" key="2">
    <source>
        <dbReference type="ARBA" id="ARBA00012925"/>
    </source>
</evidence>
<dbReference type="Gene3D" id="3.40.1050.10">
    <property type="entry name" value="Carbonic anhydrase"/>
    <property type="match status" value="3"/>
</dbReference>
<dbReference type="Proteomes" id="UP001152797">
    <property type="component" value="Unassembled WGS sequence"/>
</dbReference>
<feature type="binding site" evidence="7">
    <location>
        <position position="123"/>
    </location>
    <ligand>
        <name>Zn(2+)</name>
        <dbReference type="ChEBI" id="CHEBI:29105"/>
    </ligand>
</feature>
<proteinExistence type="inferred from homology"/>
<feature type="binding site" evidence="7">
    <location>
        <position position="180"/>
    </location>
    <ligand>
        <name>Zn(2+)</name>
        <dbReference type="ChEBI" id="CHEBI:29105"/>
    </ligand>
</feature>
<keyword evidence="11" id="KW-1185">Reference proteome</keyword>
<feature type="binding site" evidence="7">
    <location>
        <position position="121"/>
    </location>
    <ligand>
        <name>Zn(2+)</name>
        <dbReference type="ChEBI" id="CHEBI:29105"/>
    </ligand>
</feature>
<comment type="caution">
    <text evidence="9">The sequence shown here is derived from an EMBL/GenBank/DDBJ whole genome shotgun (WGS) entry which is preliminary data.</text>
</comment>
<dbReference type="InterPro" id="IPR036291">
    <property type="entry name" value="NAD(P)-bd_dom_sf"/>
</dbReference>
<evidence type="ECO:0000313" key="9">
    <source>
        <dbReference type="EMBL" id="CAI3997405.1"/>
    </source>
</evidence>
<dbReference type="SUPFAM" id="SSF53056">
    <property type="entry name" value="beta-carbonic anhydrase, cab"/>
    <property type="match status" value="3"/>
</dbReference>
<dbReference type="InterPro" id="IPR036874">
    <property type="entry name" value="Carbonic_anhydrase_sf"/>
</dbReference>
<dbReference type="InterPro" id="IPR001765">
    <property type="entry name" value="Carbonic_anhydrase"/>
</dbReference>
<evidence type="ECO:0000256" key="6">
    <source>
        <dbReference type="ARBA" id="ARBA00048348"/>
    </source>
</evidence>
<dbReference type="EC" id="4.2.1.1" evidence="2"/>
<feature type="binding site" evidence="7">
    <location>
        <position position="177"/>
    </location>
    <ligand>
        <name>Zn(2+)</name>
        <dbReference type="ChEBI" id="CHEBI:29105"/>
    </ligand>
</feature>
<evidence type="ECO:0000313" key="10">
    <source>
        <dbReference type="EMBL" id="CAL4784717.1"/>
    </source>
</evidence>
<comment type="cofactor">
    <cofactor evidence="7">
        <name>Zn(2+)</name>
        <dbReference type="ChEBI" id="CHEBI:29105"/>
    </cofactor>
    <text evidence="7">Binds 1 zinc ion per subunit.</text>
</comment>
<dbReference type="InterPro" id="IPR002347">
    <property type="entry name" value="SDR_fam"/>
</dbReference>
<reference evidence="10 11" key="2">
    <citation type="submission" date="2024-05" db="EMBL/GenBank/DDBJ databases">
        <authorList>
            <person name="Chen Y."/>
            <person name="Shah S."/>
            <person name="Dougan E. K."/>
            <person name="Thang M."/>
            <person name="Chan C."/>
        </authorList>
    </citation>
    <scope>NUCLEOTIDE SEQUENCE [LARGE SCALE GENOMIC DNA]</scope>
</reference>
<dbReference type="EMBL" id="CAMXCT030002334">
    <property type="protein sequence ID" value="CAL4784717.1"/>
    <property type="molecule type" value="Genomic_DNA"/>
</dbReference>
<dbReference type="SMART" id="SM00947">
    <property type="entry name" value="Pro_CA"/>
    <property type="match status" value="2"/>
</dbReference>
<feature type="region of interest" description="Disordered" evidence="8">
    <location>
        <begin position="1"/>
        <end position="61"/>
    </location>
</feature>